<dbReference type="Gene3D" id="3.40.50.300">
    <property type="entry name" value="P-loop containing nucleotide triphosphate hydrolases"/>
    <property type="match status" value="1"/>
</dbReference>
<name>A0A7W7EHY0_9HYPH</name>
<evidence type="ECO:0000256" key="2">
    <source>
        <dbReference type="ARBA" id="ARBA00005417"/>
    </source>
</evidence>
<sequence>MAGINIKSLTKHFGAVQVLNDIDLTIERGEFVVFLGGSGCGKSTLLRMIAGLESITSGEIWIGGKRVDQLPPGERGVSMVFQSYALYPHMTVRDNMSFGLRNIKTPKAEIAKRIDVAAKILEMPHLLDRKPSELSGGQRQRVAIGRAIVREPEVFLFDEPLSNLDAGLRTRTRVELAQLHERLGATMVFVTHDQVEAMTLADRIVLLNNKKIEQVATPVEIYTRPATRYVAQFVGSPGMNFVNVADVGEIGGFATATLPDGSVIKTSVPLNGVTRSELTLGIRPEYLVVTTAGKGDIAGTVETVERLGDRSLVHVRLKDGSKIIGTDPGMTTIATGAPIAFAVNSAKLTIFDQNDVAHHSAIEGAH</sequence>
<keyword evidence="4" id="KW-1003">Cell membrane</keyword>
<evidence type="ECO:0000256" key="3">
    <source>
        <dbReference type="ARBA" id="ARBA00022448"/>
    </source>
</evidence>
<dbReference type="Pfam" id="PF08402">
    <property type="entry name" value="TOBE_2"/>
    <property type="match status" value="1"/>
</dbReference>
<dbReference type="RefSeq" id="WP_028751856.1">
    <property type="nucleotide sequence ID" value="NZ_JACIIG010000001.1"/>
</dbReference>
<dbReference type="PROSITE" id="PS00211">
    <property type="entry name" value="ABC_TRANSPORTER_1"/>
    <property type="match status" value="1"/>
</dbReference>
<dbReference type="InterPro" id="IPR015855">
    <property type="entry name" value="ABC_transpr_MalK-like"/>
</dbReference>
<keyword evidence="5" id="KW-0547">Nucleotide-binding</keyword>
<dbReference type="PANTHER" id="PTHR43875:SF3">
    <property type="entry name" value="MALTOSE_MALTODEXTRIN IMPORT ATP-BINDING PROTEIN MALK"/>
    <property type="match status" value="1"/>
</dbReference>
<dbReference type="PROSITE" id="PS50893">
    <property type="entry name" value="ABC_TRANSPORTER_2"/>
    <property type="match status" value="1"/>
</dbReference>
<evidence type="ECO:0000256" key="1">
    <source>
        <dbReference type="ARBA" id="ARBA00004417"/>
    </source>
</evidence>
<comment type="caution">
    <text evidence="8">The sequence shown here is derived from an EMBL/GenBank/DDBJ whole genome shotgun (WGS) entry which is preliminary data.</text>
</comment>
<dbReference type="Gene3D" id="2.40.50.140">
    <property type="entry name" value="Nucleic acid-binding proteins"/>
    <property type="match status" value="1"/>
</dbReference>
<dbReference type="NCBIfam" id="NF008653">
    <property type="entry name" value="PRK11650.1"/>
    <property type="match status" value="1"/>
</dbReference>
<reference evidence="8 9" key="1">
    <citation type="submission" date="2020-08" db="EMBL/GenBank/DDBJ databases">
        <title>Genomic Encyclopedia of Type Strains, Phase IV (KMG-V): Genome sequencing to study the core and pangenomes of soil and plant-associated prokaryotes.</title>
        <authorList>
            <person name="Whitman W."/>
        </authorList>
    </citation>
    <scope>NUCLEOTIDE SEQUENCE [LARGE SCALE GENOMIC DNA]</scope>
    <source>
        <strain evidence="8 9">SEMIA 492</strain>
    </source>
</reference>
<dbReference type="GO" id="GO:0016887">
    <property type="term" value="F:ATP hydrolysis activity"/>
    <property type="evidence" value="ECO:0007669"/>
    <property type="project" value="InterPro"/>
</dbReference>
<keyword evidence="6 8" id="KW-0067">ATP-binding</keyword>
<evidence type="ECO:0000313" key="9">
    <source>
        <dbReference type="Proteomes" id="UP000543836"/>
    </source>
</evidence>
<dbReference type="SUPFAM" id="SSF52540">
    <property type="entry name" value="P-loop containing nucleoside triphosphate hydrolases"/>
    <property type="match status" value="1"/>
</dbReference>
<dbReference type="InterPro" id="IPR047641">
    <property type="entry name" value="ABC_transpr_MalK/UgpC-like"/>
</dbReference>
<protein>
    <submittedName>
        <fullName evidence="8">Multiple sugar transport system ATP-binding protein</fullName>
    </submittedName>
</protein>
<keyword evidence="9" id="KW-1185">Reference proteome</keyword>
<dbReference type="Pfam" id="PF00005">
    <property type="entry name" value="ABC_tran"/>
    <property type="match status" value="1"/>
</dbReference>
<keyword evidence="4" id="KW-0472">Membrane</keyword>
<dbReference type="InterPro" id="IPR013611">
    <property type="entry name" value="Transp-assoc_OB_typ2"/>
</dbReference>
<evidence type="ECO:0000256" key="4">
    <source>
        <dbReference type="ARBA" id="ARBA00022519"/>
    </source>
</evidence>
<keyword evidence="3" id="KW-0813">Transport</keyword>
<dbReference type="EMBL" id="JACIIG010000001">
    <property type="protein sequence ID" value="MBB4566176.1"/>
    <property type="molecule type" value="Genomic_DNA"/>
</dbReference>
<dbReference type="InterPro" id="IPR017871">
    <property type="entry name" value="ABC_transporter-like_CS"/>
</dbReference>
<dbReference type="InterPro" id="IPR008995">
    <property type="entry name" value="Mo/tungstate-bd_C_term_dom"/>
</dbReference>
<evidence type="ECO:0000256" key="6">
    <source>
        <dbReference type="ARBA" id="ARBA00022840"/>
    </source>
</evidence>
<dbReference type="Gene3D" id="2.40.50.100">
    <property type="match status" value="1"/>
</dbReference>
<keyword evidence="8" id="KW-0762">Sugar transport</keyword>
<evidence type="ECO:0000256" key="5">
    <source>
        <dbReference type="ARBA" id="ARBA00022741"/>
    </source>
</evidence>
<evidence type="ECO:0000313" key="8">
    <source>
        <dbReference type="EMBL" id="MBB4566176.1"/>
    </source>
</evidence>
<dbReference type="OrthoDB" id="9802264at2"/>
<feature type="domain" description="ABC transporter" evidence="7">
    <location>
        <begin position="4"/>
        <end position="234"/>
    </location>
</feature>
<dbReference type="PANTHER" id="PTHR43875">
    <property type="entry name" value="MALTODEXTRIN IMPORT ATP-BINDING PROTEIN MSMX"/>
    <property type="match status" value="1"/>
</dbReference>
<proteinExistence type="inferred from homology"/>
<dbReference type="InterPro" id="IPR003439">
    <property type="entry name" value="ABC_transporter-like_ATP-bd"/>
</dbReference>
<dbReference type="SMART" id="SM00382">
    <property type="entry name" value="AAA"/>
    <property type="match status" value="1"/>
</dbReference>
<dbReference type="InterPro" id="IPR003593">
    <property type="entry name" value="AAA+_ATPase"/>
</dbReference>
<dbReference type="GO" id="GO:0005524">
    <property type="term" value="F:ATP binding"/>
    <property type="evidence" value="ECO:0007669"/>
    <property type="project" value="UniProtKB-KW"/>
</dbReference>
<accession>A0A7W7EHY0</accession>
<dbReference type="GO" id="GO:0055052">
    <property type="term" value="C:ATP-binding cassette (ABC) transporter complex, substrate-binding subunit-containing"/>
    <property type="evidence" value="ECO:0007669"/>
    <property type="project" value="TreeGrafter"/>
</dbReference>
<dbReference type="Proteomes" id="UP000543836">
    <property type="component" value="Unassembled WGS sequence"/>
</dbReference>
<dbReference type="SUPFAM" id="SSF50331">
    <property type="entry name" value="MOP-like"/>
    <property type="match status" value="1"/>
</dbReference>
<dbReference type="FunFam" id="3.40.50.300:FF:000042">
    <property type="entry name" value="Maltose/maltodextrin ABC transporter, ATP-binding protein"/>
    <property type="match status" value="1"/>
</dbReference>
<dbReference type="AlphaFoldDB" id="A0A7W7EHY0"/>
<dbReference type="GO" id="GO:0015423">
    <property type="term" value="F:ABC-type maltose transporter activity"/>
    <property type="evidence" value="ECO:0007669"/>
    <property type="project" value="TreeGrafter"/>
</dbReference>
<organism evidence="8 9">
    <name type="scientific">Rhizobium leucaenae</name>
    <dbReference type="NCBI Taxonomy" id="29450"/>
    <lineage>
        <taxon>Bacteria</taxon>
        <taxon>Pseudomonadati</taxon>
        <taxon>Pseudomonadota</taxon>
        <taxon>Alphaproteobacteria</taxon>
        <taxon>Hyphomicrobiales</taxon>
        <taxon>Rhizobiaceae</taxon>
        <taxon>Rhizobium/Agrobacterium group</taxon>
        <taxon>Rhizobium</taxon>
    </lineage>
</organism>
<gene>
    <name evidence="8" type="ORF">GGE60_000264</name>
</gene>
<dbReference type="CDD" id="cd03301">
    <property type="entry name" value="ABC_MalK_N"/>
    <property type="match status" value="1"/>
</dbReference>
<dbReference type="InterPro" id="IPR012340">
    <property type="entry name" value="NA-bd_OB-fold"/>
</dbReference>
<dbReference type="InterPro" id="IPR027417">
    <property type="entry name" value="P-loop_NTPase"/>
</dbReference>
<keyword evidence="4" id="KW-0997">Cell inner membrane</keyword>
<comment type="similarity">
    <text evidence="2">Belongs to the ABC transporter superfamily.</text>
</comment>
<comment type="subcellular location">
    <subcellularLocation>
        <location evidence="1">Cell inner membrane</location>
        <topology evidence="1">Peripheral membrane protein</topology>
    </subcellularLocation>
</comment>
<dbReference type="GO" id="GO:1990060">
    <property type="term" value="C:maltose transport complex"/>
    <property type="evidence" value="ECO:0007669"/>
    <property type="project" value="TreeGrafter"/>
</dbReference>
<evidence type="ECO:0000259" key="7">
    <source>
        <dbReference type="PROSITE" id="PS50893"/>
    </source>
</evidence>